<evidence type="ECO:0000313" key="2">
    <source>
        <dbReference type="EMBL" id="QIS19963.1"/>
    </source>
</evidence>
<reference evidence="2 3" key="1">
    <citation type="journal article" date="2019" name="ACS Chem. Biol.">
        <title>Identification and Mobilization of a Cryptic Antibiotic Biosynthesis Gene Locus from a Human-Pathogenic Nocardia Isolate.</title>
        <authorList>
            <person name="Herisse M."/>
            <person name="Ishida K."/>
            <person name="Porter J.L."/>
            <person name="Howden B."/>
            <person name="Hertweck C."/>
            <person name="Stinear T.P."/>
            <person name="Pidot S.J."/>
        </authorList>
    </citation>
    <scope>NUCLEOTIDE SEQUENCE [LARGE SCALE GENOMIC DNA]</scope>
    <source>
        <strain evidence="2 3">AUSMDU00012715</strain>
    </source>
</reference>
<protein>
    <submittedName>
        <fullName evidence="2">SgcJ/EcaC family oxidoreductase</fullName>
    </submittedName>
</protein>
<dbReference type="CDD" id="cd00531">
    <property type="entry name" value="NTF2_like"/>
    <property type="match status" value="1"/>
</dbReference>
<dbReference type="InterPro" id="IPR011944">
    <property type="entry name" value="Steroid_delta5-4_isomerase"/>
</dbReference>
<accession>A0A6G9Z4M6</accession>
<dbReference type="Proteomes" id="UP000500953">
    <property type="component" value="Chromosome"/>
</dbReference>
<dbReference type="RefSeq" id="WP_167487322.1">
    <property type="nucleotide sequence ID" value="NZ_CP046173.1"/>
</dbReference>
<dbReference type="EMBL" id="CP046173">
    <property type="protein sequence ID" value="QIS19963.1"/>
    <property type="molecule type" value="Genomic_DNA"/>
</dbReference>
<name>A0A6G9Z4M6_9NOCA</name>
<evidence type="ECO:0000313" key="3">
    <source>
        <dbReference type="Proteomes" id="UP000500953"/>
    </source>
</evidence>
<dbReference type="Pfam" id="PF13474">
    <property type="entry name" value="SnoaL_3"/>
    <property type="match status" value="1"/>
</dbReference>
<dbReference type="Gene3D" id="3.10.450.50">
    <property type="match status" value="1"/>
</dbReference>
<dbReference type="AlphaFoldDB" id="A0A6G9Z4M6"/>
<feature type="domain" description="SnoaL-like" evidence="1">
    <location>
        <begin position="15"/>
        <end position="132"/>
    </location>
</feature>
<dbReference type="InterPro" id="IPR032710">
    <property type="entry name" value="NTF2-like_dom_sf"/>
</dbReference>
<proteinExistence type="predicted"/>
<dbReference type="SUPFAM" id="SSF54427">
    <property type="entry name" value="NTF2-like"/>
    <property type="match status" value="1"/>
</dbReference>
<dbReference type="InterPro" id="IPR037401">
    <property type="entry name" value="SnoaL-like"/>
</dbReference>
<gene>
    <name evidence="2" type="ORF">F6W96_18345</name>
</gene>
<dbReference type="NCBIfam" id="TIGR02246">
    <property type="entry name" value="SgcJ/EcaC family oxidoreductase"/>
    <property type="match status" value="1"/>
</dbReference>
<organism evidence="2 3">
    <name type="scientific">Nocardia terpenica</name>
    <dbReference type="NCBI Taxonomy" id="455432"/>
    <lineage>
        <taxon>Bacteria</taxon>
        <taxon>Bacillati</taxon>
        <taxon>Actinomycetota</taxon>
        <taxon>Actinomycetes</taxon>
        <taxon>Mycobacteriales</taxon>
        <taxon>Nocardiaceae</taxon>
        <taxon>Nocardia</taxon>
    </lineage>
</organism>
<sequence>MTTNTESSTLSENAVRDVLQSAMEAWSNNDADAFTSFYAEDVSVVLPAGIYHKNRKEIRDYMAAGFAGPLKGSEGIDRQESVRILGEDAAVVVSLSGYRLPGESEVPPGRLRRATWVLAKENGRWLVKAYHNCVIDN</sequence>
<evidence type="ECO:0000259" key="1">
    <source>
        <dbReference type="Pfam" id="PF13474"/>
    </source>
</evidence>